<dbReference type="EMBL" id="FPBO01000046">
    <property type="protein sequence ID" value="SFV15515.1"/>
    <property type="molecule type" value="Genomic_DNA"/>
</dbReference>
<dbReference type="Gene3D" id="1.20.120.160">
    <property type="entry name" value="HPT domain"/>
    <property type="match status" value="1"/>
</dbReference>
<sequence>MTAPADLGAPASQQHILDTVEGLDRLMGDHALYRQLLRRFRNDHQHAMDEVRQSLARGDREAALCRLHGLKGAAAMVGGREVREFASGAEACLDGDALALLDGAMAALLAAADAYLREVDGAGTAAAPPRAEEPATRELLARLAELLDEGDGEAIDVLERSATALAACLGVDRFQEVASAAHQYDFESALAALRPALA</sequence>
<evidence type="ECO:0000259" key="3">
    <source>
        <dbReference type="PROSITE" id="PS50894"/>
    </source>
</evidence>
<accession>A0A1I7M0R5</accession>
<dbReference type="InterPro" id="IPR008207">
    <property type="entry name" value="Sig_transdc_His_kin_Hpt_dom"/>
</dbReference>
<keyword evidence="1" id="KW-0902">Two-component regulatory system</keyword>
<dbReference type="STRING" id="1035707.SAMN05216552_104636"/>
<dbReference type="InterPro" id="IPR036641">
    <property type="entry name" value="HPT_dom_sf"/>
</dbReference>
<keyword evidence="5" id="KW-1185">Reference proteome</keyword>
<dbReference type="AlphaFoldDB" id="A0A1I7M0R5"/>
<proteinExistence type="predicted"/>
<dbReference type="PROSITE" id="PS50894">
    <property type="entry name" value="HPT"/>
    <property type="match status" value="1"/>
</dbReference>
<feature type="modified residue" description="Phosphohistidine" evidence="2">
    <location>
        <position position="68"/>
    </location>
</feature>
<dbReference type="GO" id="GO:0000160">
    <property type="term" value="P:phosphorelay signal transduction system"/>
    <property type="evidence" value="ECO:0007669"/>
    <property type="project" value="UniProtKB-KW"/>
</dbReference>
<keyword evidence="2" id="KW-0597">Phosphoprotein</keyword>
<protein>
    <submittedName>
        <fullName evidence="4">Hpt domain-containing protein</fullName>
    </submittedName>
</protein>
<dbReference type="Pfam" id="PF01627">
    <property type="entry name" value="Hpt"/>
    <property type="match status" value="1"/>
</dbReference>
<evidence type="ECO:0000313" key="5">
    <source>
        <dbReference type="Proteomes" id="UP000199391"/>
    </source>
</evidence>
<dbReference type="RefSeq" id="WP_093560349.1">
    <property type="nucleotide sequence ID" value="NZ_FPBO01000046.1"/>
</dbReference>
<dbReference type="GO" id="GO:0004672">
    <property type="term" value="F:protein kinase activity"/>
    <property type="evidence" value="ECO:0007669"/>
    <property type="project" value="UniProtKB-ARBA"/>
</dbReference>
<evidence type="ECO:0000256" key="1">
    <source>
        <dbReference type="ARBA" id="ARBA00023012"/>
    </source>
</evidence>
<organism evidence="4 5">
    <name type="scientific">Pseudoduganella namucuonensis</name>
    <dbReference type="NCBI Taxonomy" id="1035707"/>
    <lineage>
        <taxon>Bacteria</taxon>
        <taxon>Pseudomonadati</taxon>
        <taxon>Pseudomonadota</taxon>
        <taxon>Betaproteobacteria</taxon>
        <taxon>Burkholderiales</taxon>
        <taxon>Oxalobacteraceae</taxon>
        <taxon>Telluria group</taxon>
        <taxon>Pseudoduganella</taxon>
    </lineage>
</organism>
<dbReference type="OrthoDB" id="8757919at2"/>
<dbReference type="SUPFAM" id="SSF47226">
    <property type="entry name" value="Histidine-containing phosphotransfer domain, HPT domain"/>
    <property type="match status" value="1"/>
</dbReference>
<evidence type="ECO:0000313" key="4">
    <source>
        <dbReference type="EMBL" id="SFV15515.1"/>
    </source>
</evidence>
<reference evidence="5" key="1">
    <citation type="submission" date="2016-10" db="EMBL/GenBank/DDBJ databases">
        <authorList>
            <person name="Varghese N."/>
            <person name="Submissions S."/>
        </authorList>
    </citation>
    <scope>NUCLEOTIDE SEQUENCE [LARGE SCALE GENOMIC DNA]</scope>
    <source>
        <strain evidence="5">CGMCC 1.11014</strain>
    </source>
</reference>
<name>A0A1I7M0R5_9BURK</name>
<evidence type="ECO:0000256" key="2">
    <source>
        <dbReference type="PROSITE-ProRule" id="PRU00110"/>
    </source>
</evidence>
<feature type="domain" description="HPt" evidence="3">
    <location>
        <begin position="29"/>
        <end position="123"/>
    </location>
</feature>
<dbReference type="Proteomes" id="UP000199391">
    <property type="component" value="Unassembled WGS sequence"/>
</dbReference>
<gene>
    <name evidence="4" type="ORF">SAMN05216552_104636</name>
</gene>